<keyword evidence="4" id="KW-1185">Reference proteome</keyword>
<protein>
    <submittedName>
        <fullName evidence="3">Uncharacterized protein</fullName>
    </submittedName>
</protein>
<dbReference type="AlphaFoldDB" id="A0A9D4F2L8"/>
<dbReference type="Gene3D" id="3.40.50.720">
    <property type="entry name" value="NAD(P)-binding Rossmann-like Domain"/>
    <property type="match status" value="1"/>
</dbReference>
<name>A0A9D4F2L8_DREPO</name>
<dbReference type="PROSITE" id="PS00061">
    <property type="entry name" value="ADH_SHORT"/>
    <property type="match status" value="1"/>
</dbReference>
<feature type="non-terminal residue" evidence="3">
    <location>
        <position position="1"/>
    </location>
</feature>
<reference evidence="3" key="1">
    <citation type="journal article" date="2019" name="bioRxiv">
        <title>The Genome of the Zebra Mussel, Dreissena polymorpha: A Resource for Invasive Species Research.</title>
        <authorList>
            <person name="McCartney M.A."/>
            <person name="Auch B."/>
            <person name="Kono T."/>
            <person name="Mallez S."/>
            <person name="Zhang Y."/>
            <person name="Obille A."/>
            <person name="Becker A."/>
            <person name="Abrahante J.E."/>
            <person name="Garbe J."/>
            <person name="Badalamenti J.P."/>
            <person name="Herman A."/>
            <person name="Mangelson H."/>
            <person name="Liachko I."/>
            <person name="Sullivan S."/>
            <person name="Sone E.D."/>
            <person name="Koren S."/>
            <person name="Silverstein K.A.T."/>
            <person name="Beckman K.B."/>
            <person name="Gohl D.M."/>
        </authorList>
    </citation>
    <scope>NUCLEOTIDE SEQUENCE</scope>
    <source>
        <strain evidence="3">Duluth1</strain>
        <tissue evidence="3">Whole animal</tissue>
    </source>
</reference>
<dbReference type="PRINTS" id="PR00081">
    <property type="entry name" value="GDHRDH"/>
</dbReference>
<proteinExistence type="inferred from homology"/>
<comment type="similarity">
    <text evidence="2">Belongs to the short-chain dehydrogenases/reductases (SDR) family.</text>
</comment>
<evidence type="ECO:0000256" key="2">
    <source>
        <dbReference type="RuleBase" id="RU000363"/>
    </source>
</evidence>
<dbReference type="EMBL" id="JAIWYP010000008">
    <property type="protein sequence ID" value="KAH3789883.1"/>
    <property type="molecule type" value="Genomic_DNA"/>
</dbReference>
<evidence type="ECO:0000313" key="3">
    <source>
        <dbReference type="EMBL" id="KAH3789883.1"/>
    </source>
</evidence>
<keyword evidence="1" id="KW-0560">Oxidoreductase</keyword>
<dbReference type="SUPFAM" id="SSF51735">
    <property type="entry name" value="NAD(P)-binding Rossmann-fold domains"/>
    <property type="match status" value="1"/>
</dbReference>
<dbReference type="InterPro" id="IPR020904">
    <property type="entry name" value="Sc_DH/Rdtase_CS"/>
</dbReference>
<dbReference type="GO" id="GO:0016616">
    <property type="term" value="F:oxidoreductase activity, acting on the CH-OH group of donors, NAD or NADP as acceptor"/>
    <property type="evidence" value="ECO:0007669"/>
    <property type="project" value="TreeGrafter"/>
</dbReference>
<evidence type="ECO:0000256" key="1">
    <source>
        <dbReference type="ARBA" id="ARBA00023002"/>
    </source>
</evidence>
<comment type="caution">
    <text evidence="3">The sequence shown here is derived from an EMBL/GenBank/DDBJ whole genome shotgun (WGS) entry which is preliminary data.</text>
</comment>
<reference evidence="3" key="2">
    <citation type="submission" date="2020-11" db="EMBL/GenBank/DDBJ databases">
        <authorList>
            <person name="McCartney M.A."/>
            <person name="Auch B."/>
            <person name="Kono T."/>
            <person name="Mallez S."/>
            <person name="Becker A."/>
            <person name="Gohl D.M."/>
            <person name="Silverstein K.A.T."/>
            <person name="Koren S."/>
            <person name="Bechman K.B."/>
            <person name="Herman A."/>
            <person name="Abrahante J.E."/>
            <person name="Garbe J."/>
        </authorList>
    </citation>
    <scope>NUCLEOTIDE SEQUENCE</scope>
    <source>
        <strain evidence="3">Duluth1</strain>
        <tissue evidence="3">Whole animal</tissue>
    </source>
</reference>
<dbReference type="InterPro" id="IPR036291">
    <property type="entry name" value="NAD(P)-bd_dom_sf"/>
</dbReference>
<dbReference type="Proteomes" id="UP000828390">
    <property type="component" value="Unassembled WGS sequence"/>
</dbReference>
<accession>A0A9D4F2L8</accession>
<sequence>MIYYSIIFRSFFGGRDVESLKNTQSDIQAIGVEATYFKTDVSSRENIYKTAEEVQQTIGPVNLLINNAGVVCGKPLLDTTDSEFEYSLRVNTLAHIWTIKAFLPSMLESGEGHIVCMNSILGMMGLHGTADYTTTKFALTGLMQSLMVELQEYRGISLSVIHPYQVQNEMFAGMSVRFPRLFPPLSEEYVVDQIMKAIQYRTKQLILPAYFTPILFFK</sequence>
<dbReference type="PRINTS" id="PR00080">
    <property type="entry name" value="SDRFAMILY"/>
</dbReference>
<dbReference type="Pfam" id="PF00106">
    <property type="entry name" value="adh_short"/>
    <property type="match status" value="1"/>
</dbReference>
<dbReference type="PANTHER" id="PTHR24322">
    <property type="entry name" value="PKSB"/>
    <property type="match status" value="1"/>
</dbReference>
<organism evidence="3 4">
    <name type="scientific">Dreissena polymorpha</name>
    <name type="common">Zebra mussel</name>
    <name type="synonym">Mytilus polymorpha</name>
    <dbReference type="NCBI Taxonomy" id="45954"/>
    <lineage>
        <taxon>Eukaryota</taxon>
        <taxon>Metazoa</taxon>
        <taxon>Spiralia</taxon>
        <taxon>Lophotrochozoa</taxon>
        <taxon>Mollusca</taxon>
        <taxon>Bivalvia</taxon>
        <taxon>Autobranchia</taxon>
        <taxon>Heteroconchia</taxon>
        <taxon>Euheterodonta</taxon>
        <taxon>Imparidentia</taxon>
        <taxon>Neoheterodontei</taxon>
        <taxon>Myida</taxon>
        <taxon>Dreissenoidea</taxon>
        <taxon>Dreissenidae</taxon>
        <taxon>Dreissena</taxon>
    </lineage>
</organism>
<evidence type="ECO:0000313" key="4">
    <source>
        <dbReference type="Proteomes" id="UP000828390"/>
    </source>
</evidence>
<dbReference type="PANTHER" id="PTHR24322:SF483">
    <property type="entry name" value="SHORT-CHAIN DEHYDROGENASE_REDUCTASE 3"/>
    <property type="match status" value="1"/>
</dbReference>
<dbReference type="GO" id="GO:0005811">
    <property type="term" value="C:lipid droplet"/>
    <property type="evidence" value="ECO:0007669"/>
    <property type="project" value="TreeGrafter"/>
</dbReference>
<gene>
    <name evidence="3" type="ORF">DPMN_168072</name>
</gene>
<dbReference type="InterPro" id="IPR002347">
    <property type="entry name" value="SDR_fam"/>
</dbReference>